<dbReference type="eggNOG" id="ENOG502SHX1">
    <property type="taxonomic scope" value="Eukaryota"/>
</dbReference>
<proteinExistence type="predicted"/>
<evidence type="ECO:0008006" key="4">
    <source>
        <dbReference type="Google" id="ProtNLM"/>
    </source>
</evidence>
<comment type="caution">
    <text evidence="2">The sequence shown here is derived from an EMBL/GenBank/DDBJ whole genome shotgun (WGS) entry which is preliminary data.</text>
</comment>
<dbReference type="GeneID" id="19157404"/>
<evidence type="ECO:0000256" key="1">
    <source>
        <dbReference type="SAM" id="MobiDB-lite"/>
    </source>
</evidence>
<dbReference type="AlphaFoldDB" id="W9YXV7"/>
<accession>W9YXV7</accession>
<dbReference type="EMBL" id="AMWN01000002">
    <property type="protein sequence ID" value="EXJ94111.1"/>
    <property type="molecule type" value="Genomic_DNA"/>
</dbReference>
<feature type="region of interest" description="Disordered" evidence="1">
    <location>
        <begin position="37"/>
        <end position="73"/>
    </location>
</feature>
<feature type="compositionally biased region" description="Basic and acidic residues" evidence="1">
    <location>
        <begin position="37"/>
        <end position="47"/>
    </location>
</feature>
<evidence type="ECO:0000313" key="2">
    <source>
        <dbReference type="EMBL" id="EXJ94111.1"/>
    </source>
</evidence>
<gene>
    <name evidence="2" type="ORF">A1O1_02504</name>
</gene>
<dbReference type="HOGENOM" id="CLU_006237_2_0_1"/>
<organism evidence="2 3">
    <name type="scientific">Capronia coronata CBS 617.96</name>
    <dbReference type="NCBI Taxonomy" id="1182541"/>
    <lineage>
        <taxon>Eukaryota</taxon>
        <taxon>Fungi</taxon>
        <taxon>Dikarya</taxon>
        <taxon>Ascomycota</taxon>
        <taxon>Pezizomycotina</taxon>
        <taxon>Eurotiomycetes</taxon>
        <taxon>Chaetothyriomycetidae</taxon>
        <taxon>Chaetothyriales</taxon>
        <taxon>Herpotrichiellaceae</taxon>
        <taxon>Capronia</taxon>
    </lineage>
</organism>
<feature type="compositionally biased region" description="Low complexity" evidence="1">
    <location>
        <begin position="48"/>
        <end position="57"/>
    </location>
</feature>
<keyword evidence="3" id="KW-1185">Reference proteome</keyword>
<dbReference type="RefSeq" id="XP_007721605.1">
    <property type="nucleotide sequence ID" value="XM_007723415.1"/>
</dbReference>
<dbReference type="Proteomes" id="UP000019484">
    <property type="component" value="Unassembled WGS sequence"/>
</dbReference>
<dbReference type="STRING" id="1182541.W9YXV7"/>
<reference evidence="2 3" key="1">
    <citation type="submission" date="2013-03" db="EMBL/GenBank/DDBJ databases">
        <title>The Genome Sequence of Capronia coronata CBS 617.96.</title>
        <authorList>
            <consortium name="The Broad Institute Genomics Platform"/>
            <person name="Cuomo C."/>
            <person name="de Hoog S."/>
            <person name="Gorbushina A."/>
            <person name="Walker B."/>
            <person name="Young S.K."/>
            <person name="Zeng Q."/>
            <person name="Gargeya S."/>
            <person name="Fitzgerald M."/>
            <person name="Haas B."/>
            <person name="Abouelleil A."/>
            <person name="Allen A.W."/>
            <person name="Alvarado L."/>
            <person name="Arachchi H.M."/>
            <person name="Berlin A.M."/>
            <person name="Chapman S.B."/>
            <person name="Gainer-Dewar J."/>
            <person name="Goldberg J."/>
            <person name="Griggs A."/>
            <person name="Gujja S."/>
            <person name="Hansen M."/>
            <person name="Howarth C."/>
            <person name="Imamovic A."/>
            <person name="Ireland A."/>
            <person name="Larimer J."/>
            <person name="McCowan C."/>
            <person name="Murphy C."/>
            <person name="Pearson M."/>
            <person name="Poon T.W."/>
            <person name="Priest M."/>
            <person name="Roberts A."/>
            <person name="Saif S."/>
            <person name="Shea T."/>
            <person name="Sisk P."/>
            <person name="Sykes S."/>
            <person name="Wortman J."/>
            <person name="Nusbaum C."/>
            <person name="Birren B."/>
        </authorList>
    </citation>
    <scope>NUCLEOTIDE SEQUENCE [LARGE SCALE GENOMIC DNA]</scope>
    <source>
        <strain evidence="2 3">CBS 617.96</strain>
    </source>
</reference>
<name>W9YXV7_9EURO</name>
<dbReference type="OrthoDB" id="5958943at2759"/>
<sequence>MLQEDVVFVSGPSPGGQTLSCSNEDLIEIASYFASPDHKDVSKEAHPTSETSESSAAQALLTPPDSGLGQTSDTATLDAASLLNAADVAHSESSEQDCEDMTSVFSRGVAMHSDNCIQHPPGPTAGFQRSSFRRSSSPLADPSSDTMQYRMAEKTNKSLILDSLTRIYQDTMENALACWLTERTCPYTYEGIVDSPLPIRYAMDGEGGPAENRPLIWRICQLDRPTSNMRDRPLTPRENQASSRALKAAIMAFSAQWAPATYDVTGIIGGMGGSESALGDEFVQREPGFNRSLRERLWNDAHRVLQETAGLDSFRVMFAQLIFSFTQKPLPREDHVRMMRLRAKRGSSFHSSPDAGGTQNVSEDLAGRISSTPLPARDHGRPRRHSGELEELEQLLELQGPPIYLESALMRLSDKRARLEHTGTGTGSGSGQKISITDRKTFNLLFWMVMMSDTLAAALQGRSFVVSDEDSLILRADDPNQLASPAPPGMCDEEQTGTGWPPSSLRDNDGLETTPWGSFFLNRDKAVKATGSPPWPFSEESASVILTDATPIKVLLYRRVKRLRNLVFRRAPARRIEAGIVEVLTVYEHWTKTYGDFMLTCLKHHEELSPRIQSWYTVLLGHWHLAAFLLSDCLEEIDRHHKGDNLYGALRESCGLVFEIRKTSAFQVAELCKVGRPRGDSSFHHSNDFHSTVSNGSILTEPWTELLIRCFARGADQSLRWLSDCQSGDTSHWVGLDDREALYTNCVNCIGGLLGLGRKSDIANLAALSFSSRLHAPAGRVG</sequence>
<feature type="region of interest" description="Disordered" evidence="1">
    <location>
        <begin position="479"/>
        <end position="506"/>
    </location>
</feature>
<feature type="region of interest" description="Disordered" evidence="1">
    <location>
        <begin position="118"/>
        <end position="144"/>
    </location>
</feature>
<feature type="region of interest" description="Disordered" evidence="1">
    <location>
        <begin position="1"/>
        <end position="20"/>
    </location>
</feature>
<evidence type="ECO:0000313" key="3">
    <source>
        <dbReference type="Proteomes" id="UP000019484"/>
    </source>
</evidence>
<protein>
    <recommendedName>
        <fullName evidence="4">Transcription factor domain-containing protein</fullName>
    </recommendedName>
</protein>